<reference evidence="2" key="2">
    <citation type="submission" date="2023-04" db="EMBL/GenBank/DDBJ databases">
        <authorList>
            <person name="Bruccoleri R.E."/>
            <person name="Oakeley E.J."/>
            <person name="Faust A.-M."/>
            <person name="Dessus-Babus S."/>
            <person name="Altorfer M."/>
            <person name="Burckhardt D."/>
            <person name="Oertli M."/>
            <person name="Naumann U."/>
            <person name="Petersen F."/>
            <person name="Wong J."/>
        </authorList>
    </citation>
    <scope>NUCLEOTIDE SEQUENCE</scope>
    <source>
        <strain evidence="2">GSM-AAB239-AS_SAM_17_03QT</strain>
        <tissue evidence="2">Leaf</tissue>
    </source>
</reference>
<evidence type="ECO:0000256" key="1">
    <source>
        <dbReference type="SAM" id="Phobius"/>
    </source>
</evidence>
<dbReference type="Proteomes" id="UP001140949">
    <property type="component" value="Unassembled WGS sequence"/>
</dbReference>
<proteinExistence type="predicted"/>
<sequence length="90" mass="10175">MVKSPISGFMLLQKFLLLNGGPSDNDLRFQCVLASGFCAVTSYRYMLLVASCGRVAECRRCGRCLDIPVSMVRLTWFYMAALLLQFYYAL</sequence>
<feature type="transmembrane region" description="Helical" evidence="1">
    <location>
        <begin position="27"/>
        <end position="46"/>
    </location>
</feature>
<feature type="transmembrane region" description="Helical" evidence="1">
    <location>
        <begin position="67"/>
        <end position="88"/>
    </location>
</feature>
<accession>A0AAX6HTL7</accession>
<protein>
    <submittedName>
        <fullName evidence="2">40S ribosomal protein S29</fullName>
    </submittedName>
</protein>
<dbReference type="EMBL" id="JANAVB010006800">
    <property type="protein sequence ID" value="KAJ6843927.1"/>
    <property type="molecule type" value="Genomic_DNA"/>
</dbReference>
<comment type="caution">
    <text evidence="2">The sequence shown here is derived from an EMBL/GenBank/DDBJ whole genome shotgun (WGS) entry which is preliminary data.</text>
</comment>
<keyword evidence="2" id="KW-0689">Ribosomal protein</keyword>
<evidence type="ECO:0000313" key="3">
    <source>
        <dbReference type="Proteomes" id="UP001140949"/>
    </source>
</evidence>
<organism evidence="2 3">
    <name type="scientific">Iris pallida</name>
    <name type="common">Sweet iris</name>
    <dbReference type="NCBI Taxonomy" id="29817"/>
    <lineage>
        <taxon>Eukaryota</taxon>
        <taxon>Viridiplantae</taxon>
        <taxon>Streptophyta</taxon>
        <taxon>Embryophyta</taxon>
        <taxon>Tracheophyta</taxon>
        <taxon>Spermatophyta</taxon>
        <taxon>Magnoliopsida</taxon>
        <taxon>Liliopsida</taxon>
        <taxon>Asparagales</taxon>
        <taxon>Iridaceae</taxon>
        <taxon>Iridoideae</taxon>
        <taxon>Irideae</taxon>
        <taxon>Iris</taxon>
    </lineage>
</organism>
<keyword evidence="3" id="KW-1185">Reference proteome</keyword>
<keyword evidence="1" id="KW-0472">Membrane</keyword>
<dbReference type="AlphaFoldDB" id="A0AAX6HTL7"/>
<name>A0AAX6HTL7_IRIPA</name>
<gene>
    <name evidence="2" type="ORF">M6B38_295105</name>
</gene>
<reference evidence="2" key="1">
    <citation type="journal article" date="2023" name="GigaByte">
        <title>Genome assembly of the bearded iris, Iris pallida Lam.</title>
        <authorList>
            <person name="Bruccoleri R.E."/>
            <person name="Oakeley E.J."/>
            <person name="Faust A.M.E."/>
            <person name="Altorfer M."/>
            <person name="Dessus-Babus S."/>
            <person name="Burckhardt D."/>
            <person name="Oertli M."/>
            <person name="Naumann U."/>
            <person name="Petersen F."/>
            <person name="Wong J."/>
        </authorList>
    </citation>
    <scope>NUCLEOTIDE SEQUENCE</scope>
    <source>
        <strain evidence="2">GSM-AAB239-AS_SAM_17_03QT</strain>
    </source>
</reference>
<evidence type="ECO:0000313" key="2">
    <source>
        <dbReference type="EMBL" id="KAJ6843927.1"/>
    </source>
</evidence>
<keyword evidence="1" id="KW-1133">Transmembrane helix</keyword>
<dbReference type="GO" id="GO:0005840">
    <property type="term" value="C:ribosome"/>
    <property type="evidence" value="ECO:0007669"/>
    <property type="project" value="UniProtKB-KW"/>
</dbReference>
<keyword evidence="1" id="KW-0812">Transmembrane</keyword>
<keyword evidence="2" id="KW-0687">Ribonucleoprotein</keyword>